<dbReference type="Pfam" id="PF12680">
    <property type="entry name" value="SnoaL_2"/>
    <property type="match status" value="1"/>
</dbReference>
<protein>
    <submittedName>
        <fullName evidence="2">Nuclear transport factor 2 family protein</fullName>
    </submittedName>
</protein>
<proteinExistence type="predicted"/>
<accession>A0ABY3VQ20</accession>
<dbReference type="EMBL" id="CP092488">
    <property type="protein sequence ID" value="UMB68749.1"/>
    <property type="molecule type" value="Genomic_DNA"/>
</dbReference>
<name>A0ABY3VQ20_9MYCO</name>
<keyword evidence="3" id="KW-1185">Reference proteome</keyword>
<dbReference type="InterPro" id="IPR032710">
    <property type="entry name" value="NTF2-like_dom_sf"/>
</dbReference>
<reference evidence="2" key="1">
    <citation type="submission" date="2022-08" db="EMBL/GenBank/DDBJ databases">
        <title>Whole genome sequencing of non-tuberculosis mycobacteria type-strains.</title>
        <authorList>
            <person name="Igarashi Y."/>
            <person name="Osugi A."/>
            <person name="Mitarai S."/>
        </authorList>
    </citation>
    <scope>NUCLEOTIDE SEQUENCE</scope>
    <source>
        <strain evidence="2">DSM 45127</strain>
    </source>
</reference>
<organism evidence="2 3">
    <name type="scientific">Mycobacterium paraterrae</name>
    <dbReference type="NCBI Taxonomy" id="577492"/>
    <lineage>
        <taxon>Bacteria</taxon>
        <taxon>Bacillati</taxon>
        <taxon>Actinomycetota</taxon>
        <taxon>Actinomycetes</taxon>
        <taxon>Mycobacteriales</taxon>
        <taxon>Mycobacteriaceae</taxon>
        <taxon>Mycobacterium</taxon>
    </lineage>
</organism>
<feature type="domain" description="SnoaL-like" evidence="1">
    <location>
        <begin position="8"/>
        <end position="108"/>
    </location>
</feature>
<sequence>MQAITERFTAALADLHRNRDAGPLVDLFTDDATLSKAGMPHEEHGRLGAREFWERYRDVFDDIDATFQSVASGERVAFLEWTSEGTLKDGSDFRYQGVSVLETEGDLIDAFRTYYDTAAFVRL</sequence>
<evidence type="ECO:0000313" key="3">
    <source>
        <dbReference type="Proteomes" id="UP001055336"/>
    </source>
</evidence>
<dbReference type="InterPro" id="IPR037401">
    <property type="entry name" value="SnoaL-like"/>
</dbReference>
<dbReference type="Proteomes" id="UP001055336">
    <property type="component" value="Chromosome"/>
</dbReference>
<evidence type="ECO:0000259" key="1">
    <source>
        <dbReference type="Pfam" id="PF12680"/>
    </source>
</evidence>
<dbReference type="Gene3D" id="3.10.450.50">
    <property type="match status" value="1"/>
</dbReference>
<evidence type="ECO:0000313" key="2">
    <source>
        <dbReference type="EMBL" id="UMB68749.1"/>
    </source>
</evidence>
<dbReference type="RefSeq" id="WP_240260234.1">
    <property type="nucleotide sequence ID" value="NZ_CP092488.2"/>
</dbReference>
<dbReference type="SUPFAM" id="SSF54427">
    <property type="entry name" value="NTF2-like"/>
    <property type="match status" value="1"/>
</dbReference>
<gene>
    <name evidence="2" type="ORF">MKK62_20445</name>
</gene>